<sequence>MEGERGRRADNREWRKRRRSVEGEAVKEKMMGEARKGEDVGKVVLIVISSLLGACMLFYLSDRQHRGETLIHPFGSSDSIASDFVEMDSFWKGALKSLSGGLISNLAKVTGFWIQAKAFTLEILKVASEALSTKNSLNIINQLTLIDVSFIARPPSYI</sequence>
<keyword evidence="1" id="KW-1133">Transmembrane helix</keyword>
<dbReference type="AlphaFoldDB" id="A0AAV9EHR1"/>
<gene>
    <name evidence="2" type="ORF">QJS10_CPA07g01301</name>
</gene>
<feature type="transmembrane region" description="Helical" evidence="1">
    <location>
        <begin position="40"/>
        <end position="60"/>
    </location>
</feature>
<dbReference type="Proteomes" id="UP001180020">
    <property type="component" value="Unassembled WGS sequence"/>
</dbReference>
<accession>A0AAV9EHR1</accession>
<keyword evidence="1" id="KW-0472">Membrane</keyword>
<dbReference type="EMBL" id="JAUJYO010000007">
    <property type="protein sequence ID" value="KAK1312807.1"/>
    <property type="molecule type" value="Genomic_DNA"/>
</dbReference>
<organism evidence="2 3">
    <name type="scientific">Acorus calamus</name>
    <name type="common">Sweet flag</name>
    <dbReference type="NCBI Taxonomy" id="4465"/>
    <lineage>
        <taxon>Eukaryota</taxon>
        <taxon>Viridiplantae</taxon>
        <taxon>Streptophyta</taxon>
        <taxon>Embryophyta</taxon>
        <taxon>Tracheophyta</taxon>
        <taxon>Spermatophyta</taxon>
        <taxon>Magnoliopsida</taxon>
        <taxon>Liliopsida</taxon>
        <taxon>Acoraceae</taxon>
        <taxon>Acorus</taxon>
    </lineage>
</organism>
<proteinExistence type="predicted"/>
<keyword evidence="3" id="KW-1185">Reference proteome</keyword>
<protein>
    <submittedName>
        <fullName evidence="2">Uncharacterized protein</fullName>
    </submittedName>
</protein>
<reference evidence="2" key="2">
    <citation type="submission" date="2023-06" db="EMBL/GenBank/DDBJ databases">
        <authorList>
            <person name="Ma L."/>
            <person name="Liu K.-W."/>
            <person name="Li Z."/>
            <person name="Hsiao Y.-Y."/>
            <person name="Qi Y."/>
            <person name="Fu T."/>
            <person name="Tang G."/>
            <person name="Zhang D."/>
            <person name="Sun W.-H."/>
            <person name="Liu D.-K."/>
            <person name="Li Y."/>
            <person name="Chen G.-Z."/>
            <person name="Liu X.-D."/>
            <person name="Liao X.-Y."/>
            <person name="Jiang Y.-T."/>
            <person name="Yu X."/>
            <person name="Hao Y."/>
            <person name="Huang J."/>
            <person name="Zhao X.-W."/>
            <person name="Ke S."/>
            <person name="Chen Y.-Y."/>
            <person name="Wu W.-L."/>
            <person name="Hsu J.-L."/>
            <person name="Lin Y.-F."/>
            <person name="Huang M.-D."/>
            <person name="Li C.-Y."/>
            <person name="Huang L."/>
            <person name="Wang Z.-W."/>
            <person name="Zhao X."/>
            <person name="Zhong W.-Y."/>
            <person name="Peng D.-H."/>
            <person name="Ahmad S."/>
            <person name="Lan S."/>
            <person name="Zhang J.-S."/>
            <person name="Tsai W.-C."/>
            <person name="Van De Peer Y."/>
            <person name="Liu Z.-J."/>
        </authorList>
    </citation>
    <scope>NUCLEOTIDE SEQUENCE</scope>
    <source>
        <strain evidence="2">CP</strain>
        <tissue evidence="2">Leaves</tissue>
    </source>
</reference>
<comment type="caution">
    <text evidence="2">The sequence shown here is derived from an EMBL/GenBank/DDBJ whole genome shotgun (WGS) entry which is preliminary data.</text>
</comment>
<keyword evidence="1" id="KW-0812">Transmembrane</keyword>
<evidence type="ECO:0000313" key="3">
    <source>
        <dbReference type="Proteomes" id="UP001180020"/>
    </source>
</evidence>
<name>A0AAV9EHR1_ACOCL</name>
<reference evidence="2" key="1">
    <citation type="journal article" date="2023" name="Nat. Commun.">
        <title>Diploid and tetraploid genomes of Acorus and the evolution of monocots.</title>
        <authorList>
            <person name="Ma L."/>
            <person name="Liu K.W."/>
            <person name="Li Z."/>
            <person name="Hsiao Y.Y."/>
            <person name="Qi Y."/>
            <person name="Fu T."/>
            <person name="Tang G.D."/>
            <person name="Zhang D."/>
            <person name="Sun W.H."/>
            <person name="Liu D.K."/>
            <person name="Li Y."/>
            <person name="Chen G.Z."/>
            <person name="Liu X.D."/>
            <person name="Liao X.Y."/>
            <person name="Jiang Y.T."/>
            <person name="Yu X."/>
            <person name="Hao Y."/>
            <person name="Huang J."/>
            <person name="Zhao X.W."/>
            <person name="Ke S."/>
            <person name="Chen Y.Y."/>
            <person name="Wu W.L."/>
            <person name="Hsu J.L."/>
            <person name="Lin Y.F."/>
            <person name="Huang M.D."/>
            <person name="Li C.Y."/>
            <person name="Huang L."/>
            <person name="Wang Z.W."/>
            <person name="Zhao X."/>
            <person name="Zhong W.Y."/>
            <person name="Peng D.H."/>
            <person name="Ahmad S."/>
            <person name="Lan S."/>
            <person name="Zhang J.S."/>
            <person name="Tsai W.C."/>
            <person name="Van de Peer Y."/>
            <person name="Liu Z.J."/>
        </authorList>
    </citation>
    <scope>NUCLEOTIDE SEQUENCE</scope>
    <source>
        <strain evidence="2">CP</strain>
    </source>
</reference>
<evidence type="ECO:0000313" key="2">
    <source>
        <dbReference type="EMBL" id="KAK1312807.1"/>
    </source>
</evidence>
<evidence type="ECO:0000256" key="1">
    <source>
        <dbReference type="SAM" id="Phobius"/>
    </source>
</evidence>